<dbReference type="InterPro" id="IPR036291">
    <property type="entry name" value="NAD(P)-bd_dom_sf"/>
</dbReference>
<dbReference type="InterPro" id="IPR051122">
    <property type="entry name" value="SDR_DHRS6-like"/>
</dbReference>
<comment type="similarity">
    <text evidence="1">Belongs to the short-chain dehydrogenases/reductases (SDR) family.</text>
</comment>
<sequence length="253" mass="26130">MKYLVVGGTSGIGAETVRLLAGIEGATVVFSGRDEAAAARLADSLEPARRARTVFARSDVTSPSDTDALFERVRALPGDLHGAFNAAGVAGADGPLRGVPFHQADERAFDRVIEVNVKGTWRCLRAELAAMAPQGFGSIVNCASVAGLRSADSMSASYTASKHAVVGLTRSLAAEYAASGIRVNAVCPGVIDTPMLGGMREELLADLRRKNPAARIGTAREVAEAVLFLLSDRAGYISGTTLTVDAGGLTGAL</sequence>
<dbReference type="PROSITE" id="PS00061">
    <property type="entry name" value="ADH_SHORT"/>
    <property type="match status" value="1"/>
</dbReference>
<organism evidence="4 5">
    <name type="scientific">Allonocardiopsis opalescens</name>
    <dbReference type="NCBI Taxonomy" id="1144618"/>
    <lineage>
        <taxon>Bacteria</taxon>
        <taxon>Bacillati</taxon>
        <taxon>Actinomycetota</taxon>
        <taxon>Actinomycetes</taxon>
        <taxon>Streptosporangiales</taxon>
        <taxon>Allonocardiopsis</taxon>
    </lineage>
</organism>
<comment type="caution">
    <text evidence="4">The sequence shown here is derived from an EMBL/GenBank/DDBJ whole genome shotgun (WGS) entry which is preliminary data.</text>
</comment>
<gene>
    <name evidence="4" type="ORF">CLV72_107160</name>
</gene>
<dbReference type="CDD" id="cd05233">
    <property type="entry name" value="SDR_c"/>
    <property type="match status" value="1"/>
</dbReference>
<accession>A0A2T0PZ03</accession>
<keyword evidence="5" id="KW-1185">Reference proteome</keyword>
<dbReference type="EMBL" id="PVZC01000007">
    <property type="protein sequence ID" value="PRX96637.1"/>
    <property type="molecule type" value="Genomic_DNA"/>
</dbReference>
<dbReference type="Gene3D" id="3.40.50.720">
    <property type="entry name" value="NAD(P)-binding Rossmann-like Domain"/>
    <property type="match status" value="1"/>
</dbReference>
<dbReference type="GO" id="GO:0016491">
    <property type="term" value="F:oxidoreductase activity"/>
    <property type="evidence" value="ECO:0007669"/>
    <property type="project" value="UniProtKB-KW"/>
</dbReference>
<proteinExistence type="inferred from homology"/>
<evidence type="ECO:0000313" key="4">
    <source>
        <dbReference type="EMBL" id="PRX96637.1"/>
    </source>
</evidence>
<dbReference type="Proteomes" id="UP000237846">
    <property type="component" value="Unassembled WGS sequence"/>
</dbReference>
<dbReference type="OrthoDB" id="3566316at2"/>
<evidence type="ECO:0000256" key="1">
    <source>
        <dbReference type="ARBA" id="ARBA00006484"/>
    </source>
</evidence>
<feature type="domain" description="Ketoreductase" evidence="3">
    <location>
        <begin position="1"/>
        <end position="184"/>
    </location>
</feature>
<dbReference type="RefSeq" id="WP_106249979.1">
    <property type="nucleotide sequence ID" value="NZ_PVZC01000007.1"/>
</dbReference>
<dbReference type="AlphaFoldDB" id="A0A2T0PZ03"/>
<dbReference type="SUPFAM" id="SSF51735">
    <property type="entry name" value="NAD(P)-binding Rossmann-fold domains"/>
    <property type="match status" value="1"/>
</dbReference>
<dbReference type="InterPro" id="IPR057326">
    <property type="entry name" value="KR_dom"/>
</dbReference>
<dbReference type="PRINTS" id="PR00081">
    <property type="entry name" value="GDHRDH"/>
</dbReference>
<dbReference type="FunFam" id="3.40.50.720:FF:000084">
    <property type="entry name" value="Short-chain dehydrogenase reductase"/>
    <property type="match status" value="1"/>
</dbReference>
<protein>
    <submittedName>
        <fullName evidence="4">NAD(P)-dependent dehydrogenase (Short-subunit alcohol dehydrogenase family)</fullName>
    </submittedName>
</protein>
<dbReference type="Pfam" id="PF13561">
    <property type="entry name" value="adh_short_C2"/>
    <property type="match status" value="1"/>
</dbReference>
<evidence type="ECO:0000313" key="5">
    <source>
        <dbReference type="Proteomes" id="UP000237846"/>
    </source>
</evidence>
<dbReference type="PANTHER" id="PTHR43477:SF1">
    <property type="entry name" value="DIHYDROANTICAPSIN 7-DEHYDROGENASE"/>
    <property type="match status" value="1"/>
</dbReference>
<dbReference type="InterPro" id="IPR002347">
    <property type="entry name" value="SDR_fam"/>
</dbReference>
<dbReference type="InterPro" id="IPR020904">
    <property type="entry name" value="Sc_DH/Rdtase_CS"/>
</dbReference>
<name>A0A2T0PZ03_9ACTN</name>
<dbReference type="SMART" id="SM00822">
    <property type="entry name" value="PKS_KR"/>
    <property type="match status" value="1"/>
</dbReference>
<evidence type="ECO:0000256" key="2">
    <source>
        <dbReference type="ARBA" id="ARBA00023002"/>
    </source>
</evidence>
<reference evidence="4 5" key="1">
    <citation type="submission" date="2018-03" db="EMBL/GenBank/DDBJ databases">
        <title>Genomic Encyclopedia of Archaeal and Bacterial Type Strains, Phase II (KMG-II): from individual species to whole genera.</title>
        <authorList>
            <person name="Goeker M."/>
        </authorList>
    </citation>
    <scope>NUCLEOTIDE SEQUENCE [LARGE SCALE GENOMIC DNA]</scope>
    <source>
        <strain evidence="4 5">DSM 45601</strain>
    </source>
</reference>
<evidence type="ECO:0000259" key="3">
    <source>
        <dbReference type="SMART" id="SM00822"/>
    </source>
</evidence>
<keyword evidence="2" id="KW-0560">Oxidoreductase</keyword>
<dbReference type="PANTHER" id="PTHR43477">
    <property type="entry name" value="DIHYDROANTICAPSIN 7-DEHYDROGENASE"/>
    <property type="match status" value="1"/>
</dbReference>
<dbReference type="PRINTS" id="PR00080">
    <property type="entry name" value="SDRFAMILY"/>
</dbReference>